<proteinExistence type="inferred from homology"/>
<reference evidence="8 9" key="1">
    <citation type="submission" date="2017-10" db="EMBL/GenBank/DDBJ databases">
        <authorList>
            <person name="Regsiter A."/>
            <person name="William W."/>
        </authorList>
    </citation>
    <scope>NUCLEOTIDE SEQUENCE [LARGE SCALE GENOMIC DNA]</scope>
    <source>
        <strain evidence="8 9">CFBP6991</strain>
    </source>
</reference>
<evidence type="ECO:0000313" key="8">
    <source>
        <dbReference type="EMBL" id="SOO23865.1"/>
    </source>
</evidence>
<comment type="subcellular location">
    <subcellularLocation>
        <location evidence="1">Cell inner membrane</location>
        <topology evidence="1">Lipid-anchor</topology>
    </subcellularLocation>
</comment>
<dbReference type="InterPro" id="IPR058625">
    <property type="entry name" value="MdtA-like_BSH"/>
</dbReference>
<feature type="compositionally biased region" description="Low complexity" evidence="3">
    <location>
        <begin position="416"/>
        <end position="472"/>
    </location>
</feature>
<dbReference type="InterPro" id="IPR058627">
    <property type="entry name" value="MdtA-like_C"/>
</dbReference>
<accession>A0A7Z7NH81</accession>
<evidence type="ECO:0000256" key="2">
    <source>
        <dbReference type="ARBA" id="ARBA00009477"/>
    </source>
</evidence>
<dbReference type="InterPro" id="IPR058624">
    <property type="entry name" value="MdtA-like_HH"/>
</dbReference>
<dbReference type="InterPro" id="IPR006143">
    <property type="entry name" value="RND_pump_MFP"/>
</dbReference>
<evidence type="ECO:0000259" key="7">
    <source>
        <dbReference type="Pfam" id="PF25967"/>
    </source>
</evidence>
<gene>
    <name evidence="8" type="primary">acrA</name>
    <name evidence="8" type="ORF">XFF6991_310035</name>
</gene>
<dbReference type="Pfam" id="PF25967">
    <property type="entry name" value="RND-MFP_C"/>
    <property type="match status" value="1"/>
</dbReference>
<dbReference type="GO" id="GO:0030313">
    <property type="term" value="C:cell envelope"/>
    <property type="evidence" value="ECO:0007669"/>
    <property type="project" value="UniProtKB-SubCell"/>
</dbReference>
<evidence type="ECO:0000256" key="1">
    <source>
        <dbReference type="ARBA" id="ARBA00004519"/>
    </source>
</evidence>
<feature type="domain" description="Multidrug resistance protein MdtA-like barrel-sandwich hybrid" evidence="5">
    <location>
        <begin position="97"/>
        <end position="239"/>
    </location>
</feature>
<dbReference type="Pfam" id="PF25917">
    <property type="entry name" value="BSH_RND"/>
    <property type="match status" value="1"/>
</dbReference>
<dbReference type="PANTHER" id="PTHR30158">
    <property type="entry name" value="ACRA/E-RELATED COMPONENT OF DRUG EFFLUX TRANSPORTER"/>
    <property type="match status" value="1"/>
</dbReference>
<evidence type="ECO:0000256" key="3">
    <source>
        <dbReference type="SAM" id="MobiDB-lite"/>
    </source>
</evidence>
<dbReference type="GO" id="GO:0005886">
    <property type="term" value="C:plasma membrane"/>
    <property type="evidence" value="ECO:0007669"/>
    <property type="project" value="TreeGrafter"/>
</dbReference>
<dbReference type="GO" id="GO:0022857">
    <property type="term" value="F:transmembrane transporter activity"/>
    <property type="evidence" value="ECO:0007669"/>
    <property type="project" value="InterPro"/>
</dbReference>
<dbReference type="Pfam" id="PF25944">
    <property type="entry name" value="Beta-barrel_RND"/>
    <property type="match status" value="1"/>
</dbReference>
<dbReference type="NCBIfam" id="TIGR01730">
    <property type="entry name" value="RND_mfp"/>
    <property type="match status" value="1"/>
</dbReference>
<dbReference type="Gene3D" id="2.40.30.170">
    <property type="match status" value="1"/>
</dbReference>
<comment type="similarity">
    <text evidence="2">Belongs to the membrane fusion protein (MFP) (TC 8.A.1) family.</text>
</comment>
<dbReference type="EMBL" id="OCZC01000058">
    <property type="protein sequence ID" value="SOO23865.1"/>
    <property type="molecule type" value="Genomic_DNA"/>
</dbReference>
<feature type="domain" description="Multidrug resistance protein MdtA-like C-terminal permuted SH3" evidence="7">
    <location>
        <begin position="338"/>
        <end position="399"/>
    </location>
</feature>
<dbReference type="Gene3D" id="1.10.287.470">
    <property type="entry name" value="Helix hairpin bin"/>
    <property type="match status" value="1"/>
</dbReference>
<dbReference type="PANTHER" id="PTHR30158:SF3">
    <property type="entry name" value="MULTIDRUG EFFLUX PUMP SUBUNIT ACRA-RELATED"/>
    <property type="match status" value="1"/>
</dbReference>
<dbReference type="Pfam" id="PF25876">
    <property type="entry name" value="HH_MFP_RND"/>
    <property type="match status" value="1"/>
</dbReference>
<comment type="caution">
    <text evidence="8">The sequence shown here is derived from an EMBL/GenBank/DDBJ whole genome shotgun (WGS) entry which is preliminary data.</text>
</comment>
<feature type="domain" description="Multidrug resistance protein MdtA-like alpha-helical hairpin" evidence="4">
    <location>
        <begin position="137"/>
        <end position="206"/>
    </location>
</feature>
<evidence type="ECO:0000313" key="9">
    <source>
        <dbReference type="Proteomes" id="UP000234345"/>
    </source>
</evidence>
<evidence type="ECO:0000259" key="6">
    <source>
        <dbReference type="Pfam" id="PF25944"/>
    </source>
</evidence>
<evidence type="ECO:0000259" key="5">
    <source>
        <dbReference type="Pfam" id="PF25917"/>
    </source>
</evidence>
<dbReference type="Gene3D" id="2.40.50.100">
    <property type="match status" value="1"/>
</dbReference>
<dbReference type="GO" id="GO:0046677">
    <property type="term" value="P:response to antibiotic"/>
    <property type="evidence" value="ECO:0007669"/>
    <property type="project" value="TreeGrafter"/>
</dbReference>
<dbReference type="SUPFAM" id="SSF111369">
    <property type="entry name" value="HlyD-like secretion proteins"/>
    <property type="match status" value="1"/>
</dbReference>
<name>A0A7Z7NH81_XANCH</name>
<protein>
    <submittedName>
        <fullName evidence="8">Acriflavine resistance protein A</fullName>
    </submittedName>
</protein>
<sequence length="472" mass="48879">MGAVRRGHLPACVCSGSCRADAGTAFSSHFKTLTEFLLMIAPLRTFGLACAITVALAACSKPEQQQAPPPPEVSVLEMKPQTLPLERDLVGRLSAYRSADVRARVDGVVLKRLYTEGANVTEGQPLFQIDPSQLKATLLQAQGQLAAAEATYTNAKIAATRARSLAPQQYVSRADIDTAEANERSSGANVQQARGAVEAARIQLGFATVTSPITGRAGIQRVTEGALVGAGEATLLTTVDQIDPLYVNFAMSSEELAALRQAQSSGNVQLSGDGKSSINVELGNGTQYQHPGTLDVSAVTVDPSTGAVSLRATLPNPEQSLLPGAFVTFKAGLGQRNNAYLLPQQAVQRDATGPYALVLGKDGKVVRKNLTVDGQQKGQWIVTGGMTPGDQVIVDGVQKAKEGQPAKGVPWDPNKPAQGGQPGAPGAPAAAQGGDAQAAPSADKADAAAPAAQQQPKQDAAAQPADSQSKQQ</sequence>
<dbReference type="InterPro" id="IPR058626">
    <property type="entry name" value="MdtA-like_b-barrel"/>
</dbReference>
<dbReference type="Gene3D" id="2.40.420.20">
    <property type="match status" value="1"/>
</dbReference>
<evidence type="ECO:0000259" key="4">
    <source>
        <dbReference type="Pfam" id="PF25876"/>
    </source>
</evidence>
<dbReference type="AlphaFoldDB" id="A0A7Z7NH81"/>
<dbReference type="Proteomes" id="UP000234345">
    <property type="component" value="Unassembled WGS sequence"/>
</dbReference>
<feature type="region of interest" description="Disordered" evidence="3">
    <location>
        <begin position="400"/>
        <end position="472"/>
    </location>
</feature>
<organism evidence="8 9">
    <name type="scientific">Xanthomonas campestris pv. phaseoli</name>
    <dbReference type="NCBI Taxonomy" id="317013"/>
    <lineage>
        <taxon>Bacteria</taxon>
        <taxon>Pseudomonadati</taxon>
        <taxon>Pseudomonadota</taxon>
        <taxon>Gammaproteobacteria</taxon>
        <taxon>Lysobacterales</taxon>
        <taxon>Lysobacteraceae</taxon>
        <taxon>Xanthomonas</taxon>
    </lineage>
</organism>
<feature type="domain" description="Multidrug resistance protein MdtA-like beta-barrel" evidence="6">
    <location>
        <begin position="244"/>
        <end position="330"/>
    </location>
</feature>